<accession>A0A0X4ESY0</accession>
<name>A0A0X4ESY0_9ENTR</name>
<dbReference type="RefSeq" id="WP_059310879.1">
    <property type="nucleotide sequence ID" value="NZ_LRCR01000010.1"/>
</dbReference>
<organism evidence="1 2">
    <name type="scientific">Enterobacter genomosp. O</name>
    <dbReference type="NCBI Taxonomy" id="2364150"/>
    <lineage>
        <taxon>Bacteria</taxon>
        <taxon>Pseudomonadati</taxon>
        <taxon>Pseudomonadota</taxon>
        <taxon>Gammaproteobacteria</taxon>
        <taxon>Enterobacterales</taxon>
        <taxon>Enterobacteriaceae</taxon>
        <taxon>Enterobacter</taxon>
        <taxon>Enterobacter cloacae complex</taxon>
        <taxon>Enterobacter cloacae complex clade O</taxon>
    </lineage>
</organism>
<evidence type="ECO:0000313" key="2">
    <source>
        <dbReference type="Proteomes" id="UP000064715"/>
    </source>
</evidence>
<protein>
    <submittedName>
        <fullName evidence="1">Uncharacterized protein</fullName>
    </submittedName>
</protein>
<dbReference type="EMBL" id="LRCR01000010">
    <property type="protein sequence ID" value="KUQ84809.1"/>
    <property type="molecule type" value="Genomic_DNA"/>
</dbReference>
<proteinExistence type="predicted"/>
<dbReference type="OrthoDB" id="9950353at2"/>
<dbReference type="AlphaFoldDB" id="A0A0X4ESY0"/>
<evidence type="ECO:0000313" key="1">
    <source>
        <dbReference type="EMBL" id="KUQ84809.1"/>
    </source>
</evidence>
<comment type="caution">
    <text evidence="1">The sequence shown here is derived from an EMBL/GenBank/DDBJ whole genome shotgun (WGS) entry which is preliminary data.</text>
</comment>
<dbReference type="Proteomes" id="UP000064715">
    <property type="component" value="Unassembled WGS sequence"/>
</dbReference>
<gene>
    <name evidence="1" type="ORF">AWI28_15080</name>
</gene>
<keyword evidence="2" id="KW-1185">Reference proteome</keyword>
<reference evidence="2" key="1">
    <citation type="submission" date="2016-01" db="EMBL/GenBank/DDBJ databases">
        <title>WGS of SAMN04407783.</title>
        <authorList>
            <person name="Adams M."/>
            <person name="Sutton G."/>
            <person name="Nelson K."/>
            <person name="Thaden J."/>
            <person name="Fowler V."/>
            <person name="Mccorrison J."/>
            <person name="Sanka R."/>
            <person name="Brinkac L."/>
            <person name="Nierman W."/>
        </authorList>
    </citation>
    <scope>NUCLEOTIDE SEQUENCE [LARGE SCALE GENOMIC DNA]</scope>
    <source>
        <strain evidence="2">GN04363</strain>
    </source>
</reference>
<sequence>MMNYQMTLNELVTTTEQARANYRRHGNETSRMFYEFWYVLLGTEAFDQQTLTLRCPLALEEMYRLAIDAP</sequence>